<evidence type="ECO:0000256" key="1">
    <source>
        <dbReference type="ARBA" id="ARBA00004604"/>
    </source>
</evidence>
<proteinExistence type="inferred from homology"/>
<reference evidence="6 7" key="1">
    <citation type="journal article" date="2018" name="New Phytol.">
        <title>Phylogenomics of Endogonaceae and evolution of mycorrhizas within Mucoromycota.</title>
        <authorList>
            <person name="Chang Y."/>
            <person name="Desiro A."/>
            <person name="Na H."/>
            <person name="Sandor L."/>
            <person name="Lipzen A."/>
            <person name="Clum A."/>
            <person name="Barry K."/>
            <person name="Grigoriev I.V."/>
            <person name="Martin F.M."/>
            <person name="Stajich J.E."/>
            <person name="Smith M.E."/>
            <person name="Bonito G."/>
            <person name="Spatafora J.W."/>
        </authorList>
    </citation>
    <scope>NUCLEOTIDE SEQUENCE [LARGE SCALE GENOMIC DNA]</scope>
    <source>
        <strain evidence="6 7">AD002</strain>
    </source>
</reference>
<organism evidence="6 7">
    <name type="scientific">Jimgerdemannia flammicorona</name>
    <dbReference type="NCBI Taxonomy" id="994334"/>
    <lineage>
        <taxon>Eukaryota</taxon>
        <taxon>Fungi</taxon>
        <taxon>Fungi incertae sedis</taxon>
        <taxon>Mucoromycota</taxon>
        <taxon>Mucoromycotina</taxon>
        <taxon>Endogonomycetes</taxon>
        <taxon>Endogonales</taxon>
        <taxon>Endogonaceae</taxon>
        <taxon>Jimgerdemannia</taxon>
    </lineage>
</organism>
<keyword evidence="4" id="KW-0539">Nucleus</keyword>
<dbReference type="GO" id="GO:0030686">
    <property type="term" value="C:90S preribosome"/>
    <property type="evidence" value="ECO:0007669"/>
    <property type="project" value="InterPro"/>
</dbReference>
<evidence type="ECO:0000313" key="7">
    <source>
        <dbReference type="Proteomes" id="UP000274822"/>
    </source>
</evidence>
<evidence type="ECO:0000256" key="4">
    <source>
        <dbReference type="ARBA" id="ARBA00023242"/>
    </source>
</evidence>
<dbReference type="GO" id="GO:0030688">
    <property type="term" value="C:preribosome, small subunit precursor"/>
    <property type="evidence" value="ECO:0007669"/>
    <property type="project" value="InterPro"/>
</dbReference>
<feature type="region of interest" description="Disordered" evidence="5">
    <location>
        <begin position="122"/>
        <end position="143"/>
    </location>
</feature>
<dbReference type="PANTHER" id="PTHR31109:SF2">
    <property type="entry name" value="RIBOSOME BIOGENESIS PROTEIN SLX9 HOMOLOG"/>
    <property type="match status" value="1"/>
</dbReference>
<dbReference type="PANTHER" id="PTHR31109">
    <property type="entry name" value="PROTEIN FAM207A"/>
    <property type="match status" value="1"/>
</dbReference>
<comment type="caution">
    <text evidence="6">The sequence shown here is derived from an EMBL/GenBank/DDBJ whole genome shotgun (WGS) entry which is preliminary data.</text>
</comment>
<comment type="subcellular location">
    <subcellularLocation>
        <location evidence="1">Nucleus</location>
        <location evidence="1">Nucleolus</location>
    </subcellularLocation>
</comment>
<keyword evidence="7" id="KW-1185">Reference proteome</keyword>
<comment type="similarity">
    <text evidence="2">Belongs to the SLX9 family.</text>
</comment>
<evidence type="ECO:0000313" key="6">
    <source>
        <dbReference type="EMBL" id="RUS31339.1"/>
    </source>
</evidence>
<feature type="compositionally biased region" description="Polar residues" evidence="5">
    <location>
        <begin position="122"/>
        <end position="133"/>
    </location>
</feature>
<dbReference type="EMBL" id="RBNJ01003063">
    <property type="protein sequence ID" value="RUS31339.1"/>
    <property type="molecule type" value="Genomic_DNA"/>
</dbReference>
<dbReference type="Proteomes" id="UP000274822">
    <property type="component" value="Unassembled WGS sequence"/>
</dbReference>
<dbReference type="AlphaFoldDB" id="A0A433QNK1"/>
<evidence type="ECO:0000256" key="2">
    <source>
        <dbReference type="ARBA" id="ARBA00011022"/>
    </source>
</evidence>
<dbReference type="Pfam" id="PF15341">
    <property type="entry name" value="SLX9"/>
    <property type="match status" value="2"/>
</dbReference>
<protein>
    <recommendedName>
        <fullName evidence="3">Ribosome biogenesis protein SLX9</fullName>
    </recommendedName>
</protein>
<dbReference type="InterPro" id="IPR028160">
    <property type="entry name" value="Slx9-like"/>
</dbReference>
<evidence type="ECO:0000256" key="5">
    <source>
        <dbReference type="SAM" id="MobiDB-lite"/>
    </source>
</evidence>
<dbReference type="GO" id="GO:0005730">
    <property type="term" value="C:nucleolus"/>
    <property type="evidence" value="ECO:0007669"/>
    <property type="project" value="UniProtKB-SubCell"/>
</dbReference>
<evidence type="ECO:0000256" key="3">
    <source>
        <dbReference type="ARBA" id="ARBA00021321"/>
    </source>
</evidence>
<dbReference type="GO" id="GO:0000462">
    <property type="term" value="P:maturation of SSU-rRNA from tricistronic rRNA transcript (SSU-rRNA, 5.8S rRNA, LSU-rRNA)"/>
    <property type="evidence" value="ECO:0007669"/>
    <property type="project" value="InterPro"/>
</dbReference>
<name>A0A433QNK1_9FUNG</name>
<gene>
    <name evidence="6" type="ORF">BC938DRAFT_478025</name>
</gene>
<accession>A0A433QNK1</accession>
<sequence length="237" mass="26167">MPKVKRNRTRLHAEAAASSKTNASERLFAVQENAVLERMEVSGDQAKIVASKLADADAGNVNVNKKLKRKIRHDTWMQKLDHTHAALNKSKKSKKNQLTVDLSSFKEALASVESVIKLSNGKGSATDGSNASHAATSATAKKVTTKKGRKNTAYVCWTLRYFLIFSVIKGGHAMVYDDMAPPQIRSNHLPPTAFLLTCSLKEVLRFQKVLQHPAFKANPLATIQQHIKNTLDTVQRP</sequence>